<evidence type="ECO:0000313" key="8">
    <source>
        <dbReference type="EMBL" id="KLN52857.1"/>
    </source>
</evidence>
<evidence type="ECO:0000313" key="9">
    <source>
        <dbReference type="Proteomes" id="UP000035170"/>
    </source>
</evidence>
<protein>
    <submittedName>
        <fullName evidence="8">Leucine/isoleucine/valine transporter permease subunit</fullName>
    </submittedName>
</protein>
<dbReference type="InterPro" id="IPR001851">
    <property type="entry name" value="ABC_transp_permease"/>
</dbReference>
<keyword evidence="5 7" id="KW-0472">Membrane</keyword>
<evidence type="ECO:0000256" key="1">
    <source>
        <dbReference type="ARBA" id="ARBA00004651"/>
    </source>
</evidence>
<feature type="transmembrane region" description="Helical" evidence="7">
    <location>
        <begin position="206"/>
        <end position="231"/>
    </location>
</feature>
<dbReference type="AlphaFoldDB" id="A0A0H2LWF3"/>
<evidence type="ECO:0000256" key="6">
    <source>
        <dbReference type="SAM" id="MobiDB-lite"/>
    </source>
</evidence>
<dbReference type="EMBL" id="JZWI01000043">
    <property type="protein sequence ID" value="KLN52857.1"/>
    <property type="molecule type" value="Genomic_DNA"/>
</dbReference>
<dbReference type="RefSeq" id="WP_047787177.1">
    <property type="nucleotide sequence ID" value="NZ_JZWI01000043.1"/>
</dbReference>
<organism evidence="8 9">
    <name type="scientific">Variovorax paradoxus</name>
    <dbReference type="NCBI Taxonomy" id="34073"/>
    <lineage>
        <taxon>Bacteria</taxon>
        <taxon>Pseudomonadati</taxon>
        <taxon>Pseudomonadota</taxon>
        <taxon>Betaproteobacteria</taxon>
        <taxon>Burkholderiales</taxon>
        <taxon>Comamonadaceae</taxon>
        <taxon>Variovorax</taxon>
    </lineage>
</organism>
<reference evidence="8 9" key="1">
    <citation type="submission" date="2015-03" db="EMBL/GenBank/DDBJ databases">
        <title>Genome sequence of Variovorax paradoxus TBEA6.</title>
        <authorList>
            <person name="Poehlein A."/>
            <person name="Schuldes J."/>
            <person name="Wuebbeler J.H."/>
            <person name="Hiessl S."/>
            <person name="Steinbuechel A."/>
            <person name="Daniel R."/>
        </authorList>
    </citation>
    <scope>NUCLEOTIDE SEQUENCE [LARGE SCALE GENOMIC DNA]</scope>
    <source>
        <strain evidence="8 9">TBEA6</strain>
    </source>
</reference>
<evidence type="ECO:0000256" key="4">
    <source>
        <dbReference type="ARBA" id="ARBA00022989"/>
    </source>
</evidence>
<feature type="transmembrane region" description="Helical" evidence="7">
    <location>
        <begin position="12"/>
        <end position="30"/>
    </location>
</feature>
<dbReference type="GO" id="GO:0015658">
    <property type="term" value="F:branched-chain amino acid transmembrane transporter activity"/>
    <property type="evidence" value="ECO:0007669"/>
    <property type="project" value="InterPro"/>
</dbReference>
<dbReference type="Proteomes" id="UP000035170">
    <property type="component" value="Unassembled WGS sequence"/>
</dbReference>
<dbReference type="Pfam" id="PF02653">
    <property type="entry name" value="BPD_transp_2"/>
    <property type="match status" value="1"/>
</dbReference>
<gene>
    <name evidence="8" type="ORF">VPARA_60270</name>
</gene>
<feature type="transmembrane region" description="Helical" evidence="7">
    <location>
        <begin position="275"/>
        <end position="294"/>
    </location>
</feature>
<feature type="region of interest" description="Disordered" evidence="6">
    <location>
        <begin position="316"/>
        <end position="338"/>
    </location>
</feature>
<name>A0A0H2LWF3_VARPD</name>
<feature type="transmembrane region" description="Helical" evidence="7">
    <location>
        <begin position="37"/>
        <end position="62"/>
    </location>
</feature>
<evidence type="ECO:0000256" key="2">
    <source>
        <dbReference type="ARBA" id="ARBA00022475"/>
    </source>
</evidence>
<dbReference type="GO" id="GO:0005886">
    <property type="term" value="C:plasma membrane"/>
    <property type="evidence" value="ECO:0007669"/>
    <property type="project" value="UniProtKB-SubCell"/>
</dbReference>
<comment type="subcellular location">
    <subcellularLocation>
        <location evidence="1">Cell membrane</location>
        <topology evidence="1">Multi-pass membrane protein</topology>
    </subcellularLocation>
</comment>
<feature type="transmembrane region" description="Helical" evidence="7">
    <location>
        <begin position="82"/>
        <end position="101"/>
    </location>
</feature>
<feature type="transmembrane region" description="Helical" evidence="7">
    <location>
        <begin position="243"/>
        <end position="268"/>
    </location>
</feature>
<evidence type="ECO:0000256" key="7">
    <source>
        <dbReference type="SAM" id="Phobius"/>
    </source>
</evidence>
<feature type="transmembrane region" description="Helical" evidence="7">
    <location>
        <begin position="108"/>
        <end position="130"/>
    </location>
</feature>
<accession>A0A0H2LWF3</accession>
<comment type="caution">
    <text evidence="8">The sequence shown here is derived from an EMBL/GenBank/DDBJ whole genome shotgun (WGS) entry which is preliminary data.</text>
</comment>
<feature type="transmembrane region" description="Helical" evidence="7">
    <location>
        <begin position="155"/>
        <end position="172"/>
    </location>
</feature>
<dbReference type="PATRIC" id="fig|34073.19.peg.6188"/>
<keyword evidence="2" id="KW-1003">Cell membrane</keyword>
<sequence length="338" mass="36637">MRQDASLTLRPIVFLLAAAVIAPALIYPIFLMKVMCFAIFACAVNLLVGYVGLLSLGHSMFFGMSAYVTAYILKEWGWPFEVALLCAVLASTVLGFIAGAIAIRRQGIYFAMITLALAQMVYFFCLQAPFTGGEDGLQKVPRPVVLGLLDTANDNVLYVVVLAMFLAAFAIYHRTIHSPFGQVLEAIRDNEPRAVSLGYKVNRYKLLAFVLSASLTGLAGGTKVLVFQLASLTDVNWHMATEVVLMVLVGGMGTVLGPLVGAVCILAMQEYLAPLGEWVMVIQGVILVTVVMVFRRGLVGEFEVWRTRKSSLTEAAKHPGHQERAVGLATPKGTNPHP</sequence>
<keyword evidence="9" id="KW-1185">Reference proteome</keyword>
<dbReference type="CDD" id="cd06581">
    <property type="entry name" value="TM_PBP1_LivM_like"/>
    <property type="match status" value="1"/>
</dbReference>
<dbReference type="InterPro" id="IPR043428">
    <property type="entry name" value="LivM-like"/>
</dbReference>
<evidence type="ECO:0000256" key="5">
    <source>
        <dbReference type="ARBA" id="ARBA00023136"/>
    </source>
</evidence>
<evidence type="ECO:0000256" key="3">
    <source>
        <dbReference type="ARBA" id="ARBA00022692"/>
    </source>
</evidence>
<dbReference type="PANTHER" id="PTHR30482:SF17">
    <property type="entry name" value="ABC TRANSPORTER ATP-BINDING PROTEIN"/>
    <property type="match status" value="1"/>
</dbReference>
<keyword evidence="4 7" id="KW-1133">Transmembrane helix</keyword>
<dbReference type="PANTHER" id="PTHR30482">
    <property type="entry name" value="HIGH-AFFINITY BRANCHED-CHAIN AMINO ACID TRANSPORT SYSTEM PERMEASE"/>
    <property type="match status" value="1"/>
</dbReference>
<proteinExistence type="predicted"/>
<keyword evidence="3 7" id="KW-0812">Transmembrane</keyword>